<organism evidence="1 2">
    <name type="scientific">Colletotrichum melonis</name>
    <dbReference type="NCBI Taxonomy" id="1209925"/>
    <lineage>
        <taxon>Eukaryota</taxon>
        <taxon>Fungi</taxon>
        <taxon>Dikarya</taxon>
        <taxon>Ascomycota</taxon>
        <taxon>Pezizomycotina</taxon>
        <taxon>Sordariomycetes</taxon>
        <taxon>Hypocreomycetidae</taxon>
        <taxon>Glomerellales</taxon>
        <taxon>Glomerellaceae</taxon>
        <taxon>Colletotrichum</taxon>
        <taxon>Colletotrichum acutatum species complex</taxon>
    </lineage>
</organism>
<evidence type="ECO:0000313" key="2">
    <source>
        <dbReference type="Proteomes" id="UP001239795"/>
    </source>
</evidence>
<dbReference type="AlphaFoldDB" id="A0AAI9XNY2"/>
<reference evidence="1 2" key="1">
    <citation type="submission" date="2016-10" db="EMBL/GenBank/DDBJ databases">
        <title>The genome sequence of Colletotrichum fioriniae PJ7.</title>
        <authorList>
            <person name="Baroncelli R."/>
        </authorList>
    </citation>
    <scope>NUCLEOTIDE SEQUENCE [LARGE SCALE GENOMIC DNA]</scope>
    <source>
        <strain evidence="1">Col 31</strain>
    </source>
</reference>
<name>A0AAI9XNY2_9PEZI</name>
<accession>A0AAI9XNY2</accession>
<sequence>MCREPVVGHGWPMGVYLGSSYGFAALCHAMVNDPSKGPLVLHGYGVGCTATPTPTTGAWGVVGMGVGDGRWSRSIGTETRYLPLCTAVRYRSCSRERKFWLWVTARSFEVILMLG</sequence>
<gene>
    <name evidence="1" type="ORF">CMEL01_03928</name>
</gene>
<dbReference type="Proteomes" id="UP001239795">
    <property type="component" value="Unassembled WGS sequence"/>
</dbReference>
<evidence type="ECO:0000313" key="1">
    <source>
        <dbReference type="EMBL" id="KAK1455168.1"/>
    </source>
</evidence>
<keyword evidence="2" id="KW-1185">Reference proteome</keyword>
<dbReference type="EMBL" id="MLGG01000024">
    <property type="protein sequence ID" value="KAK1455168.1"/>
    <property type="molecule type" value="Genomic_DNA"/>
</dbReference>
<comment type="caution">
    <text evidence="1">The sequence shown here is derived from an EMBL/GenBank/DDBJ whole genome shotgun (WGS) entry which is preliminary data.</text>
</comment>
<protein>
    <submittedName>
        <fullName evidence="1">Uncharacterized protein</fullName>
    </submittedName>
</protein>
<proteinExistence type="predicted"/>